<keyword evidence="1" id="KW-0812">Transmembrane</keyword>
<proteinExistence type="predicted"/>
<evidence type="ECO:0000313" key="3">
    <source>
        <dbReference type="Proteomes" id="UP001558652"/>
    </source>
</evidence>
<dbReference type="AlphaFoldDB" id="A0ABD0XWU8"/>
<reference evidence="2 3" key="1">
    <citation type="submission" date="2024-07" db="EMBL/GenBank/DDBJ databases">
        <title>Chromosome-level genome assembly of the water stick insect Ranatra chinensis (Heteroptera: Nepidae).</title>
        <authorList>
            <person name="Liu X."/>
        </authorList>
    </citation>
    <scope>NUCLEOTIDE SEQUENCE [LARGE SCALE GENOMIC DNA]</scope>
    <source>
        <strain evidence="2">Cailab_2021Rc</strain>
        <tissue evidence="2">Muscle</tissue>
    </source>
</reference>
<sequence length="126" mass="14106">MASKRRNIFYENKKQETTEIGTCNLPPFCDSRMPPRRSPAMSVFSEVLKMSALLYVGGVVVPQASKDALEAFLYRPGVCPLAHLNNFLVHTGFSLLQFAHVILSVWLVARMACYACAAFNYIARDD</sequence>
<keyword evidence="1" id="KW-0472">Membrane</keyword>
<comment type="caution">
    <text evidence="2">The sequence shown here is derived from an EMBL/GenBank/DDBJ whole genome shotgun (WGS) entry which is preliminary data.</text>
</comment>
<evidence type="ECO:0000256" key="1">
    <source>
        <dbReference type="SAM" id="Phobius"/>
    </source>
</evidence>
<protein>
    <submittedName>
        <fullName evidence="2">Uncharacterized protein</fullName>
    </submittedName>
</protein>
<feature type="transmembrane region" description="Helical" evidence="1">
    <location>
        <begin position="98"/>
        <end position="123"/>
    </location>
</feature>
<evidence type="ECO:0000313" key="2">
    <source>
        <dbReference type="EMBL" id="KAL1115741.1"/>
    </source>
</evidence>
<keyword evidence="1" id="KW-1133">Transmembrane helix</keyword>
<organism evidence="2 3">
    <name type="scientific">Ranatra chinensis</name>
    <dbReference type="NCBI Taxonomy" id="642074"/>
    <lineage>
        <taxon>Eukaryota</taxon>
        <taxon>Metazoa</taxon>
        <taxon>Ecdysozoa</taxon>
        <taxon>Arthropoda</taxon>
        <taxon>Hexapoda</taxon>
        <taxon>Insecta</taxon>
        <taxon>Pterygota</taxon>
        <taxon>Neoptera</taxon>
        <taxon>Paraneoptera</taxon>
        <taxon>Hemiptera</taxon>
        <taxon>Heteroptera</taxon>
        <taxon>Panheteroptera</taxon>
        <taxon>Nepomorpha</taxon>
        <taxon>Nepidae</taxon>
        <taxon>Ranatrinae</taxon>
        <taxon>Ranatra</taxon>
    </lineage>
</organism>
<dbReference type="EMBL" id="JBFDAA010000019">
    <property type="protein sequence ID" value="KAL1115741.1"/>
    <property type="molecule type" value="Genomic_DNA"/>
</dbReference>
<keyword evidence="3" id="KW-1185">Reference proteome</keyword>
<gene>
    <name evidence="2" type="ORF">AAG570_006031</name>
</gene>
<name>A0ABD0XWU8_9HEMI</name>
<accession>A0ABD0XWU8</accession>
<feature type="transmembrane region" description="Helical" evidence="1">
    <location>
        <begin position="40"/>
        <end position="61"/>
    </location>
</feature>
<dbReference type="Proteomes" id="UP001558652">
    <property type="component" value="Unassembled WGS sequence"/>
</dbReference>